<reference evidence="3" key="3">
    <citation type="journal article" date="2005" name="Nature">
        <title>The map-based sequence of the rice genome.</title>
        <authorList>
            <consortium name="International rice genome sequencing project (IRGSP)"/>
            <person name="Matsumoto T."/>
            <person name="Wu J."/>
            <person name="Kanamori H."/>
            <person name="Katayose Y."/>
            <person name="Fujisawa M."/>
            <person name="Namiki N."/>
            <person name="Mizuno H."/>
            <person name="Yamamoto K."/>
            <person name="Antonio B.A."/>
            <person name="Baba T."/>
            <person name="Sakata K."/>
            <person name="Nagamura Y."/>
            <person name="Aoki H."/>
            <person name="Arikawa K."/>
            <person name="Arita K."/>
            <person name="Bito T."/>
            <person name="Chiden Y."/>
            <person name="Fujitsuka N."/>
            <person name="Fukunaka R."/>
            <person name="Hamada M."/>
            <person name="Harada C."/>
            <person name="Hayashi A."/>
            <person name="Hijishita S."/>
            <person name="Honda M."/>
            <person name="Hosokawa S."/>
            <person name="Ichikawa Y."/>
            <person name="Idonuma A."/>
            <person name="Iijima M."/>
            <person name="Ikeda M."/>
            <person name="Ikeno M."/>
            <person name="Ito K."/>
            <person name="Ito S."/>
            <person name="Ito T."/>
            <person name="Ito Y."/>
            <person name="Ito Y."/>
            <person name="Iwabuchi A."/>
            <person name="Kamiya K."/>
            <person name="Karasawa W."/>
            <person name="Kurita K."/>
            <person name="Katagiri S."/>
            <person name="Kikuta A."/>
            <person name="Kobayashi H."/>
            <person name="Kobayashi N."/>
            <person name="Machita K."/>
            <person name="Maehara T."/>
            <person name="Masukawa M."/>
            <person name="Mizubayashi T."/>
            <person name="Mukai Y."/>
            <person name="Nagasaki H."/>
            <person name="Nagata Y."/>
            <person name="Naito S."/>
            <person name="Nakashima M."/>
            <person name="Nakama Y."/>
            <person name="Nakamichi Y."/>
            <person name="Nakamura M."/>
            <person name="Meguro A."/>
            <person name="Negishi M."/>
            <person name="Ohta I."/>
            <person name="Ohta T."/>
            <person name="Okamoto M."/>
            <person name="Ono N."/>
            <person name="Saji S."/>
            <person name="Sakaguchi M."/>
            <person name="Sakai K."/>
            <person name="Shibata M."/>
            <person name="Shimokawa T."/>
            <person name="Song J."/>
            <person name="Takazaki Y."/>
            <person name="Terasawa K."/>
            <person name="Tsugane M."/>
            <person name="Tsuji K."/>
            <person name="Ueda S."/>
            <person name="Waki K."/>
            <person name="Yamagata H."/>
            <person name="Yamamoto M."/>
            <person name="Yamamoto S."/>
            <person name="Yamane H."/>
            <person name="Yoshiki S."/>
            <person name="Yoshihara R."/>
            <person name="Yukawa K."/>
            <person name="Zhong H."/>
            <person name="Yano M."/>
            <person name="Yuan Q."/>
            <person name="Ouyang S."/>
            <person name="Liu J."/>
            <person name="Jones K.M."/>
            <person name="Gansberger K."/>
            <person name="Moffat K."/>
            <person name="Hill J."/>
            <person name="Bera J."/>
            <person name="Fadrosh D."/>
            <person name="Jin S."/>
            <person name="Johri S."/>
            <person name="Kim M."/>
            <person name="Overton L."/>
            <person name="Reardon M."/>
            <person name="Tsitrin T."/>
            <person name="Vuong H."/>
            <person name="Weaver B."/>
            <person name="Ciecko A."/>
            <person name="Tallon L."/>
            <person name="Jackson J."/>
            <person name="Pai G."/>
            <person name="Aken S.V."/>
            <person name="Utterback T."/>
            <person name="Reidmuller S."/>
            <person name="Feldblyum T."/>
            <person name="Hsiao J."/>
            <person name="Zismann V."/>
            <person name="Iobst S."/>
            <person name="de Vazeille A.R."/>
            <person name="Buell C.R."/>
            <person name="Ying K."/>
            <person name="Li Y."/>
            <person name="Lu T."/>
            <person name="Huang Y."/>
            <person name="Zhao Q."/>
            <person name="Feng Q."/>
            <person name="Zhang L."/>
            <person name="Zhu J."/>
            <person name="Weng Q."/>
            <person name="Mu J."/>
            <person name="Lu Y."/>
            <person name="Fan D."/>
            <person name="Liu Y."/>
            <person name="Guan J."/>
            <person name="Zhang Y."/>
            <person name="Yu S."/>
            <person name="Liu X."/>
            <person name="Zhang Y."/>
            <person name="Hong G."/>
            <person name="Han B."/>
            <person name="Choisne N."/>
            <person name="Demange N."/>
            <person name="Orjeda G."/>
            <person name="Samain S."/>
            <person name="Cattolico L."/>
            <person name="Pelletier E."/>
            <person name="Couloux A."/>
            <person name="Segurens B."/>
            <person name="Wincker P."/>
            <person name="D'Hont A."/>
            <person name="Scarpelli C."/>
            <person name="Weissenbach J."/>
            <person name="Salanoubat M."/>
            <person name="Quetier F."/>
            <person name="Yu Y."/>
            <person name="Kim H.R."/>
            <person name="Rambo T."/>
            <person name="Currie J."/>
            <person name="Collura K."/>
            <person name="Luo M."/>
            <person name="Yang T."/>
            <person name="Ammiraju J.S.S."/>
            <person name="Engler F."/>
            <person name="Soderlund C."/>
            <person name="Wing R.A."/>
            <person name="Palmer L.E."/>
            <person name="de la Bastide M."/>
            <person name="Spiegel L."/>
            <person name="Nascimento L."/>
            <person name="Zutavern T."/>
            <person name="O'Shaughnessy A."/>
            <person name="Dike S."/>
            <person name="Dedhia N."/>
            <person name="Preston R."/>
            <person name="Balija V."/>
            <person name="McCombie W.R."/>
            <person name="Chow T."/>
            <person name="Chen H."/>
            <person name="Chung M."/>
            <person name="Chen C."/>
            <person name="Shaw J."/>
            <person name="Wu H."/>
            <person name="Hsiao K."/>
            <person name="Chao Y."/>
            <person name="Chu M."/>
            <person name="Cheng C."/>
            <person name="Hour A."/>
            <person name="Lee P."/>
            <person name="Lin S."/>
            <person name="Lin Y."/>
            <person name="Liou J."/>
            <person name="Liu S."/>
            <person name="Hsing Y."/>
            <person name="Raghuvanshi S."/>
            <person name="Mohanty A."/>
            <person name="Bharti A.K."/>
            <person name="Gaur A."/>
            <person name="Gupta V."/>
            <person name="Kumar D."/>
            <person name="Ravi V."/>
            <person name="Vij S."/>
            <person name="Kapur A."/>
            <person name="Khurana P."/>
            <person name="Khurana P."/>
            <person name="Khurana J.P."/>
            <person name="Tyagi A.K."/>
            <person name="Gaikwad K."/>
            <person name="Singh A."/>
            <person name="Dalal V."/>
            <person name="Srivastava S."/>
            <person name="Dixit A."/>
            <person name="Pal A.K."/>
            <person name="Ghazi I.A."/>
            <person name="Yadav M."/>
            <person name="Pandit A."/>
            <person name="Bhargava A."/>
            <person name="Sureshbabu K."/>
            <person name="Batra K."/>
            <person name="Sharma T.R."/>
            <person name="Mohapatra T."/>
            <person name="Singh N.K."/>
            <person name="Messing J."/>
            <person name="Nelson A.B."/>
            <person name="Fuks G."/>
            <person name="Kavchok S."/>
            <person name="Keizer G."/>
            <person name="Linton E."/>
            <person name="Llaca V."/>
            <person name="Song R."/>
            <person name="Tanyolac B."/>
            <person name="Young S."/>
            <person name="Ho-Il K."/>
            <person name="Hahn J.H."/>
            <person name="Sangsakoo G."/>
            <person name="Vanavichit A."/>
            <person name="de Mattos Luiz.A.T."/>
            <person name="Zimmer P.D."/>
            <person name="Malone G."/>
            <person name="Dellagostin O."/>
            <person name="de Oliveira A.C."/>
            <person name="Bevan M."/>
            <person name="Bancroft I."/>
            <person name="Minx P."/>
            <person name="Cordum H."/>
            <person name="Wilson R."/>
            <person name="Cheng Z."/>
            <person name="Jin W."/>
            <person name="Jiang J."/>
            <person name="Leong S.A."/>
            <person name="Iwama H."/>
            <person name="Gojobori T."/>
            <person name="Itoh T."/>
            <person name="Niimura Y."/>
            <person name="Fujii Y."/>
            <person name="Habara T."/>
            <person name="Sakai H."/>
            <person name="Sato Y."/>
            <person name="Wilson G."/>
            <person name="Kumar K."/>
            <person name="McCouch S."/>
            <person name="Juretic N."/>
            <person name="Hoen D."/>
            <person name="Wright S."/>
            <person name="Bruskiewich R."/>
            <person name="Bureau T."/>
            <person name="Miyao A."/>
            <person name="Hirochika H."/>
            <person name="Nishikawa T."/>
            <person name="Kadowaki K."/>
            <person name="Sugiura M."/>
            <person name="Burr B."/>
            <person name="Sasaki T."/>
        </authorList>
    </citation>
    <scope>NUCLEOTIDE SEQUENCE [LARGE SCALE GENOMIC DNA]</scope>
    <source>
        <strain evidence="3">cv. Nipponbare</strain>
    </source>
</reference>
<accession>Q69V09</accession>
<protein>
    <submittedName>
        <fullName evidence="2">Uncharacterized protein</fullName>
    </submittedName>
</protein>
<evidence type="ECO:0000313" key="2">
    <source>
        <dbReference type="EMBL" id="BAD30584.1"/>
    </source>
</evidence>
<sequence>MRRRKVVGTRRWPGGRLWRFVSHGMLRLTDGRHWYCSGCVPIGVGRWWSNGTMSSDR</sequence>
<dbReference type="EMBL" id="AP004306">
    <property type="protein sequence ID" value="BAD30584.1"/>
    <property type="molecule type" value="Genomic_DNA"/>
</dbReference>
<dbReference type="AlphaFoldDB" id="Q69V09"/>
<name>Q69V09_ORYSJ</name>
<evidence type="ECO:0000313" key="1">
    <source>
        <dbReference type="EMBL" id="BAD30519.1"/>
    </source>
</evidence>
<reference evidence="2" key="2">
    <citation type="submission" date="2001-10" db="EMBL/GenBank/DDBJ databases">
        <title>Oryza sativa nipponbare(GA3) genomic DNA, chromosome 7, PAC clone:P0506F02.</title>
        <authorList>
            <person name="Sasaki T."/>
            <person name="Matsumoto T."/>
            <person name="Yamamoto K."/>
        </authorList>
    </citation>
    <scope>NUCLEOTIDE SEQUENCE</scope>
</reference>
<dbReference type="EMBL" id="AP004260">
    <property type="protein sequence ID" value="BAD30519.1"/>
    <property type="molecule type" value="Genomic_DNA"/>
</dbReference>
<reference evidence="1" key="1">
    <citation type="submission" date="2001-10" db="EMBL/GenBank/DDBJ databases">
        <title>Oryza sativa nipponbare(GA3) genomic DNA, chromosome 7, PAC clone:P0011H09.</title>
        <authorList>
            <person name="Sasaki T."/>
            <person name="Matsumoto T."/>
            <person name="Yamamoto K."/>
        </authorList>
    </citation>
    <scope>NUCLEOTIDE SEQUENCE</scope>
</reference>
<organism evidence="2 3">
    <name type="scientific">Oryza sativa subsp. japonica</name>
    <name type="common">Rice</name>
    <dbReference type="NCBI Taxonomy" id="39947"/>
    <lineage>
        <taxon>Eukaryota</taxon>
        <taxon>Viridiplantae</taxon>
        <taxon>Streptophyta</taxon>
        <taxon>Embryophyta</taxon>
        <taxon>Tracheophyta</taxon>
        <taxon>Spermatophyta</taxon>
        <taxon>Magnoliopsida</taxon>
        <taxon>Liliopsida</taxon>
        <taxon>Poales</taxon>
        <taxon>Poaceae</taxon>
        <taxon>BOP clade</taxon>
        <taxon>Oryzoideae</taxon>
        <taxon>Oryzeae</taxon>
        <taxon>Oryzinae</taxon>
        <taxon>Oryza</taxon>
        <taxon>Oryza sativa</taxon>
    </lineage>
</organism>
<evidence type="ECO:0000313" key="3">
    <source>
        <dbReference type="Proteomes" id="UP000000763"/>
    </source>
</evidence>
<gene>
    <name evidence="2" type="primary">P0506F02.143</name>
    <name evidence="1" type="synonym">P0011H09.129</name>
</gene>
<proteinExistence type="predicted"/>
<reference evidence="3" key="4">
    <citation type="journal article" date="2008" name="Nucleic Acids Res.">
        <title>The rice annotation project database (RAP-DB): 2008 update.</title>
        <authorList>
            <consortium name="The rice annotation project (RAP)"/>
        </authorList>
    </citation>
    <scope>GENOME REANNOTATION</scope>
    <source>
        <strain evidence="3">cv. Nipponbare</strain>
    </source>
</reference>
<dbReference type="Proteomes" id="UP000000763">
    <property type="component" value="Chromosome 7"/>
</dbReference>